<accession>A0AAF0R7A7</accession>
<dbReference type="EMBL" id="CP133617">
    <property type="protein sequence ID" value="WMV33101.1"/>
    <property type="molecule type" value="Genomic_DNA"/>
</dbReference>
<name>A0AAF0R7A7_SOLVR</name>
<proteinExistence type="predicted"/>
<evidence type="ECO:0000313" key="1">
    <source>
        <dbReference type="EMBL" id="WMV33101.1"/>
    </source>
</evidence>
<gene>
    <name evidence="1" type="ORF">MTR67_026486</name>
</gene>
<evidence type="ECO:0000313" key="2">
    <source>
        <dbReference type="Proteomes" id="UP001234989"/>
    </source>
</evidence>
<keyword evidence="2" id="KW-1185">Reference proteome</keyword>
<dbReference type="AlphaFoldDB" id="A0AAF0R7A7"/>
<dbReference type="PANTHER" id="PTHR33345:SF2">
    <property type="entry name" value="OBERON-LIKE PHD FINGER DOMAIN-CONTAINING PROTEIN"/>
    <property type="match status" value="1"/>
</dbReference>
<organism evidence="1 2">
    <name type="scientific">Solanum verrucosum</name>
    <dbReference type="NCBI Taxonomy" id="315347"/>
    <lineage>
        <taxon>Eukaryota</taxon>
        <taxon>Viridiplantae</taxon>
        <taxon>Streptophyta</taxon>
        <taxon>Embryophyta</taxon>
        <taxon>Tracheophyta</taxon>
        <taxon>Spermatophyta</taxon>
        <taxon>Magnoliopsida</taxon>
        <taxon>eudicotyledons</taxon>
        <taxon>Gunneridae</taxon>
        <taxon>Pentapetalae</taxon>
        <taxon>asterids</taxon>
        <taxon>lamiids</taxon>
        <taxon>Solanales</taxon>
        <taxon>Solanaceae</taxon>
        <taxon>Solanoideae</taxon>
        <taxon>Solaneae</taxon>
        <taxon>Solanum</taxon>
    </lineage>
</organism>
<protein>
    <submittedName>
        <fullName evidence="1">Uncharacterized protein</fullName>
    </submittedName>
</protein>
<dbReference type="PANTHER" id="PTHR33345">
    <property type="entry name" value="ADAPTER PROTEIN, PUTATIVE-RELATED"/>
    <property type="match status" value="1"/>
</dbReference>
<sequence>MLCDICCTEPSFCQDCCCILCYKLIHLDYVAWLGLSKQGSINLDPEYFCQYYDSMMDLVSHVAKLLSIYNYVASCADIEMIVNVGI</sequence>
<dbReference type="Proteomes" id="UP001234989">
    <property type="component" value="Chromosome 6"/>
</dbReference>
<reference evidence="1" key="1">
    <citation type="submission" date="2023-08" db="EMBL/GenBank/DDBJ databases">
        <title>A de novo genome assembly of Solanum verrucosum Schlechtendal, a Mexican diploid species geographically isolated from the other diploid A-genome species in potato relatives.</title>
        <authorList>
            <person name="Hosaka K."/>
        </authorList>
    </citation>
    <scope>NUCLEOTIDE SEQUENCE</scope>
    <source>
        <tissue evidence="1">Young leaves</tissue>
    </source>
</reference>